<proteinExistence type="predicted"/>
<feature type="region of interest" description="Disordered" evidence="1">
    <location>
        <begin position="1"/>
        <end position="27"/>
    </location>
</feature>
<evidence type="ECO:0000313" key="2">
    <source>
        <dbReference type="EMBL" id="QDU88556.1"/>
    </source>
</evidence>
<dbReference type="Proteomes" id="UP000317429">
    <property type="component" value="Chromosome"/>
</dbReference>
<feature type="compositionally biased region" description="Basic and acidic residues" evidence="1">
    <location>
        <begin position="12"/>
        <end position="27"/>
    </location>
</feature>
<evidence type="ECO:0008006" key="4">
    <source>
        <dbReference type="Google" id="ProtNLM"/>
    </source>
</evidence>
<name>A0A518DAW0_9BACT</name>
<keyword evidence="3" id="KW-1185">Reference proteome</keyword>
<dbReference type="Gene3D" id="3.20.20.80">
    <property type="entry name" value="Glycosidases"/>
    <property type="match status" value="1"/>
</dbReference>
<protein>
    <recommendedName>
        <fullName evidence="4">Glycosyl hydrolase-like 10 domain-containing protein</fullName>
    </recommendedName>
</protein>
<dbReference type="EMBL" id="CP036291">
    <property type="protein sequence ID" value="QDU88556.1"/>
    <property type="molecule type" value="Genomic_DNA"/>
</dbReference>
<dbReference type="AlphaFoldDB" id="A0A518DAW0"/>
<dbReference type="KEGG" id="pnd:Pla175_19340"/>
<gene>
    <name evidence="2" type="ORF">Pla175_19340</name>
</gene>
<reference evidence="2 3" key="1">
    <citation type="submission" date="2019-02" db="EMBL/GenBank/DDBJ databases">
        <title>Deep-cultivation of Planctomycetes and their phenomic and genomic characterization uncovers novel biology.</title>
        <authorList>
            <person name="Wiegand S."/>
            <person name="Jogler M."/>
            <person name="Boedeker C."/>
            <person name="Pinto D."/>
            <person name="Vollmers J."/>
            <person name="Rivas-Marin E."/>
            <person name="Kohn T."/>
            <person name="Peeters S.H."/>
            <person name="Heuer A."/>
            <person name="Rast P."/>
            <person name="Oberbeckmann S."/>
            <person name="Bunk B."/>
            <person name="Jeske O."/>
            <person name="Meyerdierks A."/>
            <person name="Storesund J.E."/>
            <person name="Kallscheuer N."/>
            <person name="Luecker S."/>
            <person name="Lage O.M."/>
            <person name="Pohl T."/>
            <person name="Merkel B.J."/>
            <person name="Hornburger P."/>
            <person name="Mueller R.-W."/>
            <person name="Bruemmer F."/>
            <person name="Labrenz M."/>
            <person name="Spormann A.M."/>
            <person name="Op den Camp H."/>
            <person name="Overmann J."/>
            <person name="Amann R."/>
            <person name="Jetten M.S.M."/>
            <person name="Mascher T."/>
            <person name="Medema M.H."/>
            <person name="Devos D.P."/>
            <person name="Kaster A.-K."/>
            <person name="Ovreas L."/>
            <person name="Rohde M."/>
            <person name="Galperin M.Y."/>
            <person name="Jogler C."/>
        </authorList>
    </citation>
    <scope>NUCLEOTIDE SEQUENCE [LARGE SCALE GENOMIC DNA]</scope>
    <source>
        <strain evidence="2 3">Pla175</strain>
    </source>
</reference>
<accession>A0A518DAW0</accession>
<evidence type="ECO:0000256" key="1">
    <source>
        <dbReference type="SAM" id="MobiDB-lite"/>
    </source>
</evidence>
<organism evidence="2 3">
    <name type="scientific">Pirellulimonas nuda</name>
    <dbReference type="NCBI Taxonomy" id="2528009"/>
    <lineage>
        <taxon>Bacteria</taxon>
        <taxon>Pseudomonadati</taxon>
        <taxon>Planctomycetota</taxon>
        <taxon>Planctomycetia</taxon>
        <taxon>Pirellulales</taxon>
        <taxon>Lacipirellulaceae</taxon>
        <taxon>Pirellulimonas</taxon>
    </lineage>
</organism>
<sequence length="541" mass="59031">MIDPSGFPLPRLDPKQADRHSASGPPDRRAFLTRVASAALAGGLSPGLVRGEPGRGSSSQGMFAAVQIAPANLLDEGIERCLDLLQADASINTLLCYSHTYHLNGVGPANVLADHGLPMASNRERRLPSRWVRHDHAAFKGQTIGHQQIDGTLEYGDRDALAEIVSATQRRGMKVHARILEASMQAKGRLPGYECVATVKIDGRPGGGPCWNHPAYVEWLVATVAELFRAYPLDGFQFGAERVGPLSRVLFSGATPECFCLHCVARNKQRGVDAERAKAGFAALQQLIRGLEAGGATPADGVLVSVFRVLMQYPEVLSWEREWFAADEEIGRRLYGAVKGLAPNAQFGRHIDHQRSSWDPIYRAAVDYGQIADNCDYIKPILYHDVLGRRMRWWAVERMQARVFADFTRDDTLQALYAMLGYDGQREPGLDELDSRGMSPEYVFRETRRTVAGAGGKAHVYSGIGLDVPWHLPDGGMEVIKSDPETIVAACQRAIDAGASGLVASREYDEMTLSSLRAFGRAVNSLTPRGAANAGRVATTR</sequence>
<evidence type="ECO:0000313" key="3">
    <source>
        <dbReference type="Proteomes" id="UP000317429"/>
    </source>
</evidence>